<evidence type="ECO:0000256" key="7">
    <source>
        <dbReference type="HAMAP-Rule" id="MF_01201"/>
    </source>
</evidence>
<keyword evidence="5 7" id="KW-0663">Pyridoxal phosphate</keyword>
<comment type="similarity">
    <text evidence="3 7">Belongs to the alanine racemase family.</text>
</comment>
<dbReference type="CDD" id="cd00430">
    <property type="entry name" value="PLPDE_III_AR"/>
    <property type="match status" value="1"/>
</dbReference>
<sequence length="383" mass="39488">MNDGTGRGFPANDAGGGSTVSKAAAGAILTIDLGAIRENYRRLKARMNGVGCAGVLKADGYGLGAAQVAAALAKEGCDIFFVALLGEGIALRKAIGPRPDIFVLNGLPPGSEPEAAAAGLCPVVNSAIQLKAWRETARSMGQGLPAAIQVDSGMARLGMAAAEVEAVAGEAGAFDGIDIRLVMSHLARADEPLQAANEKQRLEFDRLRKMLPAAPASLANSSGIFLGPAYHYDLARPGAALYGVNPTPNAPNPMLPVIRLQAKVVQTRQVGAGAGIGYGHTHNADGPLSLATISLGYGDGWHRRAASAAWFEGVRLPFIGRVSMDSIILDISALPAGRLSEGDLVELIGPSQSVDDAAGHAGTIGYEILTSLGARFHRRYIGA</sequence>
<dbReference type="SUPFAM" id="SSF50621">
    <property type="entry name" value="Alanine racemase C-terminal domain-like"/>
    <property type="match status" value="1"/>
</dbReference>
<dbReference type="Pfam" id="PF00842">
    <property type="entry name" value="Ala_racemase_C"/>
    <property type="match status" value="1"/>
</dbReference>
<dbReference type="EC" id="5.1.1.1" evidence="4 7"/>
<feature type="modified residue" description="N6-(pyridoxal phosphate)lysine" evidence="7">
    <location>
        <position position="57"/>
    </location>
</feature>
<dbReference type="Proteomes" id="UP001272097">
    <property type="component" value="Unassembled WGS sequence"/>
</dbReference>
<feature type="binding site" evidence="7">
    <location>
        <position position="156"/>
    </location>
    <ligand>
        <name>substrate</name>
    </ligand>
</feature>
<evidence type="ECO:0000256" key="2">
    <source>
        <dbReference type="ARBA" id="ARBA00001933"/>
    </source>
</evidence>
<dbReference type="RefSeq" id="WP_320215171.1">
    <property type="nucleotide sequence ID" value="NZ_JAVIIS010000022.1"/>
</dbReference>
<dbReference type="SMART" id="SM01005">
    <property type="entry name" value="Ala_racemase_C"/>
    <property type="match status" value="1"/>
</dbReference>
<evidence type="ECO:0000259" key="8">
    <source>
        <dbReference type="SMART" id="SM01005"/>
    </source>
</evidence>
<proteinExistence type="inferred from homology"/>
<dbReference type="Pfam" id="PF01168">
    <property type="entry name" value="Ala_racemase_N"/>
    <property type="match status" value="1"/>
</dbReference>
<evidence type="ECO:0000256" key="5">
    <source>
        <dbReference type="ARBA" id="ARBA00022898"/>
    </source>
</evidence>
<dbReference type="GO" id="GO:0008784">
    <property type="term" value="F:alanine racemase activity"/>
    <property type="evidence" value="ECO:0007669"/>
    <property type="project" value="UniProtKB-EC"/>
</dbReference>
<keyword evidence="10" id="KW-1185">Reference proteome</keyword>
<name>A0ABU4WYQ2_9HYPH</name>
<feature type="domain" description="Alanine racemase C-terminal" evidence="8">
    <location>
        <begin position="257"/>
        <end position="381"/>
    </location>
</feature>
<dbReference type="InterPro" id="IPR011079">
    <property type="entry name" value="Ala_racemase_C"/>
</dbReference>
<dbReference type="InterPro" id="IPR029066">
    <property type="entry name" value="PLP-binding_barrel"/>
</dbReference>
<dbReference type="Gene3D" id="2.40.37.10">
    <property type="entry name" value="Lyase, Ornithine Decarboxylase, Chain A, domain 1"/>
    <property type="match status" value="1"/>
</dbReference>
<dbReference type="PRINTS" id="PR00992">
    <property type="entry name" value="ALARACEMASE"/>
</dbReference>
<evidence type="ECO:0000256" key="6">
    <source>
        <dbReference type="ARBA" id="ARBA00023235"/>
    </source>
</evidence>
<comment type="function">
    <text evidence="7">Catalyzes the interconversion of L-alanine and D-alanine. May also act on other amino acids.</text>
</comment>
<dbReference type="PROSITE" id="PS00395">
    <property type="entry name" value="ALANINE_RACEMASE"/>
    <property type="match status" value="1"/>
</dbReference>
<dbReference type="Gene3D" id="3.20.20.10">
    <property type="entry name" value="Alanine racemase"/>
    <property type="match status" value="1"/>
</dbReference>
<keyword evidence="6 7" id="KW-0413">Isomerase</keyword>
<evidence type="ECO:0000313" key="10">
    <source>
        <dbReference type="Proteomes" id="UP001272097"/>
    </source>
</evidence>
<comment type="pathway">
    <text evidence="7">Amino-acid biosynthesis; D-alanine biosynthesis; D-alanine from L-alanine: step 1/1.</text>
</comment>
<dbReference type="InterPro" id="IPR001608">
    <property type="entry name" value="Ala_racemase_N"/>
</dbReference>
<dbReference type="PANTHER" id="PTHR30511:SF0">
    <property type="entry name" value="ALANINE RACEMASE, CATABOLIC-RELATED"/>
    <property type="match status" value="1"/>
</dbReference>
<evidence type="ECO:0000256" key="3">
    <source>
        <dbReference type="ARBA" id="ARBA00007880"/>
    </source>
</evidence>
<dbReference type="NCBIfam" id="TIGR00492">
    <property type="entry name" value="alr"/>
    <property type="match status" value="1"/>
</dbReference>
<feature type="active site" description="Proton acceptor; specific for L-alanine" evidence="7">
    <location>
        <position position="278"/>
    </location>
</feature>
<evidence type="ECO:0000313" key="9">
    <source>
        <dbReference type="EMBL" id="MDX8441212.1"/>
    </source>
</evidence>
<comment type="cofactor">
    <cofactor evidence="2 7">
        <name>pyridoxal 5'-phosphate</name>
        <dbReference type="ChEBI" id="CHEBI:597326"/>
    </cofactor>
</comment>
<dbReference type="SUPFAM" id="SSF51419">
    <property type="entry name" value="PLP-binding barrel"/>
    <property type="match status" value="1"/>
</dbReference>
<protein>
    <recommendedName>
        <fullName evidence="4 7">Alanine racemase</fullName>
        <ecNumber evidence="4 7">5.1.1.1</ecNumber>
    </recommendedName>
</protein>
<organism evidence="9 10">
    <name type="scientific">Mesorhizobium australafricanum</name>
    <dbReference type="NCBI Taxonomy" id="3072311"/>
    <lineage>
        <taxon>Bacteria</taxon>
        <taxon>Pseudomonadati</taxon>
        <taxon>Pseudomonadota</taxon>
        <taxon>Alphaproteobacteria</taxon>
        <taxon>Hyphomicrobiales</taxon>
        <taxon>Phyllobacteriaceae</taxon>
        <taxon>Mesorhizobium</taxon>
    </lineage>
</organism>
<evidence type="ECO:0000256" key="1">
    <source>
        <dbReference type="ARBA" id="ARBA00000316"/>
    </source>
</evidence>
<reference evidence="9 10" key="1">
    <citation type="submission" date="2023-08" db="EMBL/GenBank/DDBJ databases">
        <title>Implementing the SeqCode for naming new Mesorhizobium species isolated from Vachellia karroo root nodules.</title>
        <authorList>
            <person name="Van Lill M."/>
        </authorList>
    </citation>
    <scope>NUCLEOTIDE SEQUENCE [LARGE SCALE GENOMIC DNA]</scope>
    <source>
        <strain evidence="9 10">VK3E</strain>
    </source>
</reference>
<feature type="binding site" evidence="7">
    <location>
        <position position="324"/>
    </location>
    <ligand>
        <name>substrate</name>
    </ligand>
</feature>
<dbReference type="HAMAP" id="MF_01201">
    <property type="entry name" value="Ala_racemase"/>
    <property type="match status" value="1"/>
</dbReference>
<dbReference type="InterPro" id="IPR020622">
    <property type="entry name" value="Ala_racemase_pyridoxalP-BS"/>
</dbReference>
<comment type="caution">
    <text evidence="9">The sequence shown here is derived from an EMBL/GenBank/DDBJ whole genome shotgun (WGS) entry which is preliminary data.</text>
</comment>
<dbReference type="PANTHER" id="PTHR30511">
    <property type="entry name" value="ALANINE RACEMASE"/>
    <property type="match status" value="1"/>
</dbReference>
<gene>
    <name evidence="9" type="primary">alr</name>
    <name evidence="9" type="ORF">RFM51_16590</name>
</gene>
<dbReference type="InterPro" id="IPR009006">
    <property type="entry name" value="Ala_racemase/Decarboxylase_C"/>
</dbReference>
<evidence type="ECO:0000256" key="4">
    <source>
        <dbReference type="ARBA" id="ARBA00013089"/>
    </source>
</evidence>
<dbReference type="InterPro" id="IPR000821">
    <property type="entry name" value="Ala_racemase"/>
</dbReference>
<feature type="active site" description="Proton acceptor; specific for D-alanine" evidence="7">
    <location>
        <position position="57"/>
    </location>
</feature>
<comment type="catalytic activity">
    <reaction evidence="1 7">
        <text>L-alanine = D-alanine</text>
        <dbReference type="Rhea" id="RHEA:20249"/>
        <dbReference type="ChEBI" id="CHEBI:57416"/>
        <dbReference type="ChEBI" id="CHEBI:57972"/>
        <dbReference type="EC" id="5.1.1.1"/>
    </reaction>
</comment>
<dbReference type="EMBL" id="JAVIIS010000022">
    <property type="protein sequence ID" value="MDX8441212.1"/>
    <property type="molecule type" value="Genomic_DNA"/>
</dbReference>
<accession>A0ABU4WYQ2</accession>